<reference evidence="2" key="1">
    <citation type="submission" date="2020-03" db="EMBL/GenBank/DDBJ databases">
        <title>The deep terrestrial virosphere.</title>
        <authorList>
            <person name="Holmfeldt K."/>
            <person name="Nilsson E."/>
            <person name="Simone D."/>
            <person name="Lopez-Fernandez M."/>
            <person name="Wu X."/>
            <person name="de Brujin I."/>
            <person name="Lundin D."/>
            <person name="Andersson A."/>
            <person name="Bertilsson S."/>
            <person name="Dopson M."/>
        </authorList>
    </citation>
    <scope>NUCLEOTIDE SEQUENCE</scope>
    <source>
        <strain evidence="2">MM415A01197</strain>
    </source>
</reference>
<accession>A0A6M3K7Y2</accession>
<protein>
    <submittedName>
        <fullName evidence="2">Uncharacterized protein</fullName>
    </submittedName>
</protein>
<dbReference type="AlphaFoldDB" id="A0A6M3K7Y2"/>
<proteinExistence type="predicted"/>
<name>A0A6M3K7Y2_9ZZZZ</name>
<feature type="compositionally biased region" description="Basic residues" evidence="1">
    <location>
        <begin position="11"/>
        <end position="22"/>
    </location>
</feature>
<gene>
    <name evidence="2" type="ORF">MM415A01197_0004</name>
</gene>
<organism evidence="2">
    <name type="scientific">viral metagenome</name>
    <dbReference type="NCBI Taxonomy" id="1070528"/>
    <lineage>
        <taxon>unclassified sequences</taxon>
        <taxon>metagenomes</taxon>
        <taxon>organismal metagenomes</taxon>
    </lineage>
</organism>
<evidence type="ECO:0000313" key="2">
    <source>
        <dbReference type="EMBL" id="QJA77844.1"/>
    </source>
</evidence>
<feature type="region of interest" description="Disordered" evidence="1">
    <location>
        <begin position="1"/>
        <end position="22"/>
    </location>
</feature>
<dbReference type="EMBL" id="MT142306">
    <property type="protein sequence ID" value="QJA77844.1"/>
    <property type="molecule type" value="Genomic_DNA"/>
</dbReference>
<evidence type="ECO:0000256" key="1">
    <source>
        <dbReference type="SAM" id="MobiDB-lite"/>
    </source>
</evidence>
<sequence length="88" mass="10289">MTEIAPTATGRFKKRNKMQKKPKKRRGNIMWHMWIGWLMTCPEFEQELADGGGEPDFAMWWSVQSTKCRQDLQEVKYGMLDLPSAPKV</sequence>